<sequence length="80" mass="8812">MSKLMPLADVFASALAIDAAQISDNLHYQGIPQWDSVAHMQLIAALEDSYDVMLDTDDIIDLSSFSKAREILAKYGVQPQ</sequence>
<dbReference type="InterPro" id="IPR036736">
    <property type="entry name" value="ACP-like_sf"/>
</dbReference>
<organism evidence="1 2">
    <name type="scientific">Celerinatantimonas yamalensis</name>
    <dbReference type="NCBI Taxonomy" id="559956"/>
    <lineage>
        <taxon>Bacteria</taxon>
        <taxon>Pseudomonadati</taxon>
        <taxon>Pseudomonadota</taxon>
        <taxon>Gammaproteobacteria</taxon>
        <taxon>Celerinatantimonadaceae</taxon>
        <taxon>Celerinatantimonas</taxon>
    </lineage>
</organism>
<accession>A0ABW9GAQ0</accession>
<proteinExistence type="predicted"/>
<dbReference type="Gene3D" id="1.10.1200.10">
    <property type="entry name" value="ACP-like"/>
    <property type="match status" value="1"/>
</dbReference>
<dbReference type="EMBL" id="JBEQCT010000011">
    <property type="protein sequence ID" value="MFM2486769.1"/>
    <property type="molecule type" value="Genomic_DNA"/>
</dbReference>
<dbReference type="SUPFAM" id="SSF47336">
    <property type="entry name" value="ACP-like"/>
    <property type="match status" value="1"/>
</dbReference>
<dbReference type="RefSeq" id="WP_408625070.1">
    <property type="nucleotide sequence ID" value="NZ_JBEQCT010000011.1"/>
</dbReference>
<name>A0ABW9GAQ0_9GAMM</name>
<keyword evidence="2" id="KW-1185">Reference proteome</keyword>
<protein>
    <submittedName>
        <fullName evidence="1">Acyl carrier protein</fullName>
    </submittedName>
</protein>
<reference evidence="1 2" key="1">
    <citation type="journal article" date="2013" name="Int. J. Syst. Evol. Microbiol.">
        <title>Celerinatantimonas yamalensis sp. nov., a cold-adapted diazotrophic bacterium from a cold permafrost brine.</title>
        <authorList>
            <person name="Shcherbakova V."/>
            <person name="Chuvilskaya N."/>
            <person name="Rivkina E."/>
            <person name="Demidov N."/>
            <person name="Uchaeva V."/>
            <person name="Suetin S."/>
            <person name="Suzina N."/>
            <person name="Gilichinsky D."/>
        </authorList>
    </citation>
    <scope>NUCLEOTIDE SEQUENCE [LARGE SCALE GENOMIC DNA]</scope>
    <source>
        <strain evidence="1 2">C7</strain>
    </source>
</reference>
<evidence type="ECO:0000313" key="1">
    <source>
        <dbReference type="EMBL" id="MFM2486769.1"/>
    </source>
</evidence>
<evidence type="ECO:0000313" key="2">
    <source>
        <dbReference type="Proteomes" id="UP001629953"/>
    </source>
</evidence>
<dbReference type="Proteomes" id="UP001629953">
    <property type="component" value="Unassembled WGS sequence"/>
</dbReference>
<comment type="caution">
    <text evidence="1">The sequence shown here is derived from an EMBL/GenBank/DDBJ whole genome shotgun (WGS) entry which is preliminary data.</text>
</comment>
<gene>
    <name evidence="1" type="ORF">ABUE30_17190</name>
</gene>